<feature type="domain" description="LOB" evidence="2">
    <location>
        <begin position="10"/>
        <end position="111"/>
    </location>
</feature>
<organism evidence="3 4">
    <name type="scientific">Anisodus tanguticus</name>
    <dbReference type="NCBI Taxonomy" id="243964"/>
    <lineage>
        <taxon>Eukaryota</taxon>
        <taxon>Viridiplantae</taxon>
        <taxon>Streptophyta</taxon>
        <taxon>Embryophyta</taxon>
        <taxon>Tracheophyta</taxon>
        <taxon>Spermatophyta</taxon>
        <taxon>Magnoliopsida</taxon>
        <taxon>eudicotyledons</taxon>
        <taxon>Gunneridae</taxon>
        <taxon>Pentapetalae</taxon>
        <taxon>asterids</taxon>
        <taxon>lamiids</taxon>
        <taxon>Solanales</taxon>
        <taxon>Solanaceae</taxon>
        <taxon>Solanoideae</taxon>
        <taxon>Hyoscyameae</taxon>
        <taxon>Anisodus</taxon>
    </lineage>
</organism>
<dbReference type="PROSITE" id="PS50891">
    <property type="entry name" value="LOB"/>
    <property type="match status" value="1"/>
</dbReference>
<keyword evidence="4" id="KW-1185">Reference proteome</keyword>
<evidence type="ECO:0000259" key="2">
    <source>
        <dbReference type="PROSITE" id="PS50891"/>
    </source>
</evidence>
<dbReference type="AlphaFoldDB" id="A0AAE1QQV3"/>
<dbReference type="PANTHER" id="PTHR31301:SF103">
    <property type="entry name" value="LOB DOMAIN-CONTAINING PROTEIN 5-RELATED"/>
    <property type="match status" value="1"/>
</dbReference>
<gene>
    <name evidence="3" type="ORF">RND71_042392</name>
</gene>
<evidence type="ECO:0000313" key="4">
    <source>
        <dbReference type="Proteomes" id="UP001291623"/>
    </source>
</evidence>
<comment type="caution">
    <text evidence="3">The sequence shown here is derived from an EMBL/GenBank/DDBJ whole genome shotgun (WGS) entry which is preliminary data.</text>
</comment>
<evidence type="ECO:0000256" key="1">
    <source>
        <dbReference type="ARBA" id="ARBA00005474"/>
    </source>
</evidence>
<protein>
    <recommendedName>
        <fullName evidence="2">LOB domain-containing protein</fullName>
    </recommendedName>
</protein>
<dbReference type="EMBL" id="JAVYJV010000024">
    <property type="protein sequence ID" value="KAK4337905.1"/>
    <property type="molecule type" value="Genomic_DNA"/>
</dbReference>
<name>A0AAE1QQV3_9SOLA</name>
<dbReference type="PANTHER" id="PTHR31301">
    <property type="entry name" value="LOB DOMAIN-CONTAINING PROTEIN 4-RELATED"/>
    <property type="match status" value="1"/>
</dbReference>
<accession>A0AAE1QQV3</accession>
<dbReference type="Proteomes" id="UP001291623">
    <property type="component" value="Unassembled WGS sequence"/>
</dbReference>
<sequence length="187" mass="21219">MNVDMLMFVVTGAACKHQQKKCEANCQLAPYFPSNRAEDFHNVYRLFGVNNTITLLSSVADDQKEKTVETLILEANIRKENPVHGCLAIERKLRAEIEAYEKELGMIQNHISFCKKMATLQMEKQQLEEELDTFSLPLFSPSDASMTRDTKYIDLPLWLNDSFDNGSNEVLSGMVDKLCHGRSIQGP</sequence>
<proteinExistence type="inferred from homology"/>
<dbReference type="Pfam" id="PF03195">
    <property type="entry name" value="LOB"/>
    <property type="match status" value="1"/>
</dbReference>
<comment type="similarity">
    <text evidence="1">Belongs to the LOB domain-containing protein family.</text>
</comment>
<dbReference type="InterPro" id="IPR004883">
    <property type="entry name" value="LOB"/>
</dbReference>
<reference evidence="3" key="1">
    <citation type="submission" date="2023-12" db="EMBL/GenBank/DDBJ databases">
        <title>Genome assembly of Anisodus tanguticus.</title>
        <authorList>
            <person name="Wang Y.-J."/>
        </authorList>
    </citation>
    <scope>NUCLEOTIDE SEQUENCE</scope>
    <source>
        <strain evidence="3">KB-2021</strain>
        <tissue evidence="3">Leaf</tissue>
    </source>
</reference>
<evidence type="ECO:0000313" key="3">
    <source>
        <dbReference type="EMBL" id="KAK4337905.1"/>
    </source>
</evidence>